<feature type="domain" description="Catalase core" evidence="2">
    <location>
        <begin position="38"/>
        <end position="346"/>
    </location>
</feature>
<protein>
    <submittedName>
        <fullName evidence="3">Catalase</fullName>
    </submittedName>
</protein>
<comment type="caution">
    <text evidence="3">The sequence shown here is derived from an EMBL/GenBank/DDBJ whole genome shotgun (WGS) entry which is preliminary data.</text>
</comment>
<dbReference type="RefSeq" id="WP_053939811.1">
    <property type="nucleotide sequence ID" value="NZ_LAQT01000038.1"/>
</dbReference>
<name>A0A0N0GKJ9_9NEIS</name>
<evidence type="ECO:0000313" key="3">
    <source>
        <dbReference type="EMBL" id="KPC49075.1"/>
    </source>
</evidence>
<dbReference type="EMBL" id="LAQT01000038">
    <property type="protein sequence ID" value="KPC49075.1"/>
    <property type="molecule type" value="Genomic_DNA"/>
</dbReference>
<sequence length="365" mass="40340">MMTTRYVLFDASVEQIDPDEEQTFQAIAASMHHISAIMFERYQHAVRSVHAKTHGVVKGEMIVRNDLPRHLAQGVFATPGVYSVLGRYSTTPGDILADSISTPRGFAIKILGVSGAKLDGHEGALTQDFVMVNGLAFSVATAADFLKQMQLLEKHANDPETLKQAISTTARGTNALLHAIGQDSSTLASLGHPETHILGESFSTMAAIRYGEYVAKLRLTPATPEMQALHGQALNMHDHPSALREAVAAFCNDHELVYDVQIQLCSDLAVMPVEDASVVWPEDQSPWHSVAELRFARQNSFNPARVAWTQDVISFSPWHGLQAHRPLGQIMRARKRAYQMSAQYRREMNGRAPTEPRSIDEIPDH</sequence>
<dbReference type="AlphaFoldDB" id="A0A0N0GKJ9"/>
<dbReference type="InterPro" id="IPR020835">
    <property type="entry name" value="Catalase_sf"/>
</dbReference>
<evidence type="ECO:0000313" key="4">
    <source>
        <dbReference type="Proteomes" id="UP000037939"/>
    </source>
</evidence>
<dbReference type="PANTHER" id="PTHR36195:SF4">
    <property type="entry name" value="DOMAIN PROTEIN, PUTATIVE (AFU_ORTHOLOGUE AFUA_5G01990)-RELATED"/>
    <property type="match status" value="1"/>
</dbReference>
<dbReference type="GO" id="GO:0004096">
    <property type="term" value="F:catalase activity"/>
    <property type="evidence" value="ECO:0007669"/>
    <property type="project" value="InterPro"/>
</dbReference>
<dbReference type="GO" id="GO:0020037">
    <property type="term" value="F:heme binding"/>
    <property type="evidence" value="ECO:0007669"/>
    <property type="project" value="InterPro"/>
</dbReference>
<dbReference type="PATRIC" id="fig|857265.3.peg.4336"/>
<reference evidence="3 4" key="1">
    <citation type="submission" date="2015-07" db="EMBL/GenBank/DDBJ databases">
        <title>Draft genome sequence of the Amantichitinum ursilacus IGB-41, a new chitin-degrading bacterium.</title>
        <authorList>
            <person name="Kirstahler P."/>
            <person name="Guenther M."/>
            <person name="Grumaz C."/>
            <person name="Rupp S."/>
            <person name="Zibek S."/>
            <person name="Sohn K."/>
        </authorList>
    </citation>
    <scope>NUCLEOTIDE SEQUENCE [LARGE SCALE GENOMIC DNA]</scope>
    <source>
        <strain evidence="3 4">IGB-41</strain>
    </source>
</reference>
<dbReference type="PANTHER" id="PTHR36195">
    <property type="entry name" value="DOMAIN PROTEIN, PUTATIVE (AFU_ORTHOLOGUE AFUA_5G01990)-RELATED-RELATED"/>
    <property type="match status" value="1"/>
</dbReference>
<gene>
    <name evidence="3" type="ORF">WG78_21185</name>
</gene>
<dbReference type="InterPro" id="IPR011614">
    <property type="entry name" value="Catalase_core"/>
</dbReference>
<dbReference type="OrthoDB" id="336698at2"/>
<keyword evidence="4" id="KW-1185">Reference proteome</keyword>
<accession>A0A0N0GKJ9</accession>
<evidence type="ECO:0000256" key="1">
    <source>
        <dbReference type="ARBA" id="ARBA00002974"/>
    </source>
</evidence>
<dbReference type="Pfam" id="PF00199">
    <property type="entry name" value="Catalase"/>
    <property type="match status" value="1"/>
</dbReference>
<dbReference type="SUPFAM" id="SSF56634">
    <property type="entry name" value="Heme-dependent catalase-like"/>
    <property type="match status" value="1"/>
</dbReference>
<proteinExistence type="predicted"/>
<dbReference type="CDD" id="cd08152">
    <property type="entry name" value="y4iL_like"/>
    <property type="match status" value="1"/>
</dbReference>
<comment type="function">
    <text evidence="1">Decomposes hydrogen peroxide into water and oxygen; serves to protect cells from the toxic effects of hydrogen peroxide.</text>
</comment>
<organism evidence="3 4">
    <name type="scientific">Amantichitinum ursilacus</name>
    <dbReference type="NCBI Taxonomy" id="857265"/>
    <lineage>
        <taxon>Bacteria</taxon>
        <taxon>Pseudomonadati</taxon>
        <taxon>Pseudomonadota</taxon>
        <taxon>Betaproteobacteria</taxon>
        <taxon>Neisseriales</taxon>
        <taxon>Chitinibacteraceae</taxon>
        <taxon>Amantichitinum</taxon>
    </lineage>
</organism>
<dbReference type="STRING" id="857265.WG78_21185"/>
<evidence type="ECO:0000259" key="2">
    <source>
        <dbReference type="Pfam" id="PF00199"/>
    </source>
</evidence>
<dbReference type="Gene3D" id="2.40.180.10">
    <property type="entry name" value="Catalase core domain"/>
    <property type="match status" value="1"/>
</dbReference>
<dbReference type="Proteomes" id="UP000037939">
    <property type="component" value="Unassembled WGS sequence"/>
</dbReference>